<dbReference type="OrthoDB" id="6432810at2759"/>
<sequence length="136" mass="15760">MLNYKVIEIGESDYTSPMILVEAPGRDPRPCIDYRRLNSIIRTEYFPLPNIEQRVELVSASKYITLLDLAKGYWQIPLSPRAQRLAGFVTNFGTYRPLRMPFGLKNVPYFFRKMMAELLNGSEEFAVPYLDDVAIF</sequence>
<comment type="caution">
    <text evidence="2">The sequence shown here is derived from an EMBL/GenBank/DDBJ whole genome shotgun (WGS) entry which is preliminary data.</text>
</comment>
<dbReference type="Proteomes" id="UP000499080">
    <property type="component" value="Unassembled WGS sequence"/>
</dbReference>
<feature type="domain" description="Reverse transcriptase" evidence="1">
    <location>
        <begin position="26"/>
        <end position="136"/>
    </location>
</feature>
<dbReference type="SUPFAM" id="SSF56672">
    <property type="entry name" value="DNA/RNA polymerases"/>
    <property type="match status" value="1"/>
</dbReference>
<dbReference type="Gene3D" id="3.10.10.10">
    <property type="entry name" value="HIV Type 1 Reverse Transcriptase, subunit A, domain 1"/>
    <property type="match status" value="1"/>
</dbReference>
<dbReference type="PANTHER" id="PTHR33064">
    <property type="entry name" value="POL PROTEIN"/>
    <property type="match status" value="1"/>
</dbReference>
<dbReference type="InterPro" id="IPR000477">
    <property type="entry name" value="RT_dom"/>
</dbReference>
<keyword evidence="4" id="KW-1185">Reference proteome</keyword>
<organism evidence="2 4">
    <name type="scientific">Araneus ventricosus</name>
    <name type="common">Orbweaver spider</name>
    <name type="synonym">Epeira ventricosa</name>
    <dbReference type="NCBI Taxonomy" id="182803"/>
    <lineage>
        <taxon>Eukaryota</taxon>
        <taxon>Metazoa</taxon>
        <taxon>Ecdysozoa</taxon>
        <taxon>Arthropoda</taxon>
        <taxon>Chelicerata</taxon>
        <taxon>Arachnida</taxon>
        <taxon>Araneae</taxon>
        <taxon>Araneomorphae</taxon>
        <taxon>Entelegynae</taxon>
        <taxon>Araneoidea</taxon>
        <taxon>Araneidae</taxon>
        <taxon>Araneus</taxon>
    </lineage>
</organism>
<accession>A0A4Y2RXQ1</accession>
<evidence type="ECO:0000313" key="2">
    <source>
        <dbReference type="EMBL" id="GBN80632.1"/>
    </source>
</evidence>
<evidence type="ECO:0000313" key="4">
    <source>
        <dbReference type="Proteomes" id="UP000499080"/>
    </source>
</evidence>
<dbReference type="InterPro" id="IPR043502">
    <property type="entry name" value="DNA/RNA_pol_sf"/>
</dbReference>
<reference evidence="2 4" key="1">
    <citation type="journal article" date="2019" name="Sci. Rep.">
        <title>Orb-weaving spider Araneus ventricosus genome elucidates the spidroin gene catalogue.</title>
        <authorList>
            <person name="Kono N."/>
            <person name="Nakamura H."/>
            <person name="Ohtoshi R."/>
            <person name="Moran D.A.P."/>
            <person name="Shinohara A."/>
            <person name="Yoshida Y."/>
            <person name="Fujiwara M."/>
            <person name="Mori M."/>
            <person name="Tomita M."/>
            <person name="Arakawa K."/>
        </authorList>
    </citation>
    <scope>NUCLEOTIDE SEQUENCE [LARGE SCALE GENOMIC DNA]</scope>
</reference>
<dbReference type="CDD" id="cd01647">
    <property type="entry name" value="RT_LTR"/>
    <property type="match status" value="1"/>
</dbReference>
<dbReference type="AlphaFoldDB" id="A0A4Y2RXQ1"/>
<dbReference type="GO" id="GO:0071897">
    <property type="term" value="P:DNA biosynthetic process"/>
    <property type="evidence" value="ECO:0007669"/>
    <property type="project" value="UniProtKB-ARBA"/>
</dbReference>
<dbReference type="Gene3D" id="3.30.70.270">
    <property type="match status" value="1"/>
</dbReference>
<dbReference type="Pfam" id="PF00078">
    <property type="entry name" value="RVT_1"/>
    <property type="match status" value="1"/>
</dbReference>
<dbReference type="InterPro" id="IPR043128">
    <property type="entry name" value="Rev_trsase/Diguanyl_cyclase"/>
</dbReference>
<dbReference type="EMBL" id="BGPR01018974">
    <property type="protein sequence ID" value="GBN80632.1"/>
    <property type="molecule type" value="Genomic_DNA"/>
</dbReference>
<dbReference type="PANTHER" id="PTHR33064:SF37">
    <property type="entry name" value="RIBONUCLEASE H"/>
    <property type="match status" value="1"/>
</dbReference>
<dbReference type="EMBL" id="BGPR01018980">
    <property type="protein sequence ID" value="GBN80651.1"/>
    <property type="molecule type" value="Genomic_DNA"/>
</dbReference>
<gene>
    <name evidence="2" type="primary">pol_4341</name>
    <name evidence="3" type="synonym">pol_4401</name>
    <name evidence="2" type="ORF">AVEN_202914_1</name>
    <name evidence="3" type="ORF">AVEN_85787_1</name>
</gene>
<name>A0A4Y2RXQ1_ARAVE</name>
<proteinExistence type="predicted"/>
<dbReference type="InterPro" id="IPR051320">
    <property type="entry name" value="Viral_Replic_Matur_Polypro"/>
</dbReference>
<evidence type="ECO:0000313" key="3">
    <source>
        <dbReference type="EMBL" id="GBN80651.1"/>
    </source>
</evidence>
<evidence type="ECO:0000259" key="1">
    <source>
        <dbReference type="Pfam" id="PF00078"/>
    </source>
</evidence>
<protein>
    <submittedName>
        <fullName evidence="2">Retrovirus-related Pol polyprotein from transposon 17.6</fullName>
    </submittedName>
</protein>